<reference evidence="6" key="1">
    <citation type="submission" date="2017-02" db="UniProtKB">
        <authorList>
            <consortium name="WormBaseParasite"/>
        </authorList>
    </citation>
    <scope>IDENTIFICATION</scope>
</reference>
<dbReference type="SMART" id="SM00235">
    <property type="entry name" value="ZnMc"/>
    <property type="match status" value="1"/>
</dbReference>
<dbReference type="InterPro" id="IPR001506">
    <property type="entry name" value="Peptidase_M12A"/>
</dbReference>
<dbReference type="SUPFAM" id="SSF55486">
    <property type="entry name" value="Metalloproteases ('zincins'), catalytic domain"/>
    <property type="match status" value="1"/>
</dbReference>
<dbReference type="SUPFAM" id="SSF49854">
    <property type="entry name" value="Spermadhesin, CUB domain"/>
    <property type="match status" value="1"/>
</dbReference>
<dbReference type="GO" id="GO:0006508">
    <property type="term" value="P:proteolysis"/>
    <property type="evidence" value="ECO:0007669"/>
    <property type="project" value="InterPro"/>
</dbReference>
<sequence length="394" mass="45195">MALLGTTSTAKPQPHYNEKAVASNSTSRFQWSFPIKYCFEEGTSKDNVTLALREIESHTCINFTESSNCSILDDGIYFKERVEESYGCSYSKRSINKNVYYAHLSYKCTQNSVLLQKLIFEVLGIVFHEYHNNRDYHITLNRTTANEFKRQYEANYSVNYGALNVSYDFGSMMHSHSKIGNYHNYTFITAKRENLTTFYNKMMGQHYKTTFTDWKTINGLYCTGFCKKNTCKNDGYPHPRNCSKCVCPDGFVGDLCKRIESTSSTCNIVVHNATEQKKFLFHSGKNDFTYQLKASNDKFISITLKDMESKDMTPCYSGSGLEIKYLRYKGLTGLCLCGKNTNIRLTSEGNTMLIRYKGTSDDDYFVLKYKEVPRKQSTSKQQQSSGIIRVGKSK</sequence>
<dbReference type="InterPro" id="IPR035914">
    <property type="entry name" value="Sperma_CUB_dom_sf"/>
</dbReference>
<keyword evidence="2" id="KW-1015">Disulfide bond</keyword>
<name>A0A0N4ZZX5_PARTI</name>
<dbReference type="GO" id="GO:0008270">
    <property type="term" value="F:zinc ion binding"/>
    <property type="evidence" value="ECO:0007669"/>
    <property type="project" value="InterPro"/>
</dbReference>
<evidence type="ECO:0000313" key="6">
    <source>
        <dbReference type="WBParaSite" id="PTRK_0001459610.1"/>
    </source>
</evidence>
<evidence type="ECO:0000256" key="2">
    <source>
        <dbReference type="ARBA" id="ARBA00023157"/>
    </source>
</evidence>
<evidence type="ECO:0000259" key="4">
    <source>
        <dbReference type="SMART" id="SM00235"/>
    </source>
</evidence>
<keyword evidence="5" id="KW-1185">Reference proteome</keyword>
<protein>
    <submittedName>
        <fullName evidence="6">ZnMc domain-containing protein</fullName>
    </submittedName>
</protein>
<keyword evidence="1" id="KW-0245">EGF-like domain</keyword>
<dbReference type="InterPro" id="IPR006026">
    <property type="entry name" value="Peptidase_Metallo"/>
</dbReference>
<evidence type="ECO:0000256" key="1">
    <source>
        <dbReference type="ARBA" id="ARBA00022536"/>
    </source>
</evidence>
<dbReference type="PANTHER" id="PTHR10127">
    <property type="entry name" value="DISCOIDIN, CUB, EGF, LAMININ , AND ZINC METALLOPROTEASE DOMAIN CONTAINING"/>
    <property type="match status" value="1"/>
</dbReference>
<organism evidence="5 6">
    <name type="scientific">Parastrongyloides trichosuri</name>
    <name type="common">Possum-specific nematode worm</name>
    <dbReference type="NCBI Taxonomy" id="131310"/>
    <lineage>
        <taxon>Eukaryota</taxon>
        <taxon>Metazoa</taxon>
        <taxon>Ecdysozoa</taxon>
        <taxon>Nematoda</taxon>
        <taxon>Chromadorea</taxon>
        <taxon>Rhabditida</taxon>
        <taxon>Tylenchina</taxon>
        <taxon>Panagrolaimomorpha</taxon>
        <taxon>Strongyloidoidea</taxon>
        <taxon>Strongyloididae</taxon>
        <taxon>Parastrongyloides</taxon>
    </lineage>
</organism>
<dbReference type="InterPro" id="IPR024079">
    <property type="entry name" value="MetalloPept_cat_dom_sf"/>
</dbReference>
<dbReference type="Proteomes" id="UP000038045">
    <property type="component" value="Unplaced"/>
</dbReference>
<dbReference type="WBParaSite" id="PTRK_0001459610.1">
    <property type="protein sequence ID" value="PTRK_0001459610.1"/>
    <property type="gene ID" value="PTRK_0001459610"/>
</dbReference>
<evidence type="ECO:0000256" key="3">
    <source>
        <dbReference type="SAM" id="MobiDB-lite"/>
    </source>
</evidence>
<feature type="compositionally biased region" description="Low complexity" evidence="3">
    <location>
        <begin position="375"/>
        <end position="385"/>
    </location>
</feature>
<feature type="region of interest" description="Disordered" evidence="3">
    <location>
        <begin position="374"/>
        <end position="394"/>
    </location>
</feature>
<dbReference type="Pfam" id="PF01400">
    <property type="entry name" value="Astacin"/>
    <property type="match status" value="1"/>
</dbReference>
<accession>A0A0N4ZZX5</accession>
<dbReference type="AlphaFoldDB" id="A0A0N4ZZX5"/>
<feature type="domain" description="Peptidase metallopeptidase" evidence="4">
    <location>
        <begin position="27"/>
        <end position="171"/>
    </location>
</feature>
<dbReference type="GO" id="GO:0004222">
    <property type="term" value="F:metalloendopeptidase activity"/>
    <property type="evidence" value="ECO:0007669"/>
    <property type="project" value="InterPro"/>
</dbReference>
<dbReference type="Gene3D" id="3.40.390.10">
    <property type="entry name" value="Collagenase (Catalytic Domain)"/>
    <property type="match status" value="1"/>
</dbReference>
<proteinExistence type="predicted"/>
<evidence type="ECO:0000313" key="5">
    <source>
        <dbReference type="Proteomes" id="UP000038045"/>
    </source>
</evidence>
<dbReference type="PANTHER" id="PTHR10127:SF831">
    <property type="entry name" value="ZINC METALLOPROTEINASE NAS-37"/>
    <property type="match status" value="1"/>
</dbReference>